<evidence type="ECO:0000313" key="1">
    <source>
        <dbReference type="EMBL" id="CAH1391745.1"/>
    </source>
</evidence>
<sequence length="185" mass="20740">MLEDIGGTEGEACGARSPCGSGLNCHYSGALETVGDWCISKTDRIKANYFQKKKVWIDAKCRYTNGLHRKILFSDEKIVSPMEALEVIGRVESPFIIVIALISDGCRIPLQLTRPGPLSSRSKRTFQSSSLPQIGPEEVLISTYYIIGFGPNWIGWHATEHILTWKASNTLWFEQFSAFLKKCCY</sequence>
<protein>
    <submittedName>
        <fullName evidence="1">Uncharacterized protein</fullName>
    </submittedName>
</protein>
<organism evidence="1 2">
    <name type="scientific">Nezara viridula</name>
    <name type="common">Southern green stink bug</name>
    <name type="synonym">Cimex viridulus</name>
    <dbReference type="NCBI Taxonomy" id="85310"/>
    <lineage>
        <taxon>Eukaryota</taxon>
        <taxon>Metazoa</taxon>
        <taxon>Ecdysozoa</taxon>
        <taxon>Arthropoda</taxon>
        <taxon>Hexapoda</taxon>
        <taxon>Insecta</taxon>
        <taxon>Pterygota</taxon>
        <taxon>Neoptera</taxon>
        <taxon>Paraneoptera</taxon>
        <taxon>Hemiptera</taxon>
        <taxon>Heteroptera</taxon>
        <taxon>Panheteroptera</taxon>
        <taxon>Pentatomomorpha</taxon>
        <taxon>Pentatomoidea</taxon>
        <taxon>Pentatomidae</taxon>
        <taxon>Pentatominae</taxon>
        <taxon>Nezara</taxon>
    </lineage>
</organism>
<dbReference type="EMBL" id="OV725077">
    <property type="protein sequence ID" value="CAH1391745.1"/>
    <property type="molecule type" value="Genomic_DNA"/>
</dbReference>
<keyword evidence="2" id="KW-1185">Reference proteome</keyword>
<dbReference type="AlphaFoldDB" id="A0A9P0E6I5"/>
<accession>A0A9P0E6I5</accession>
<gene>
    <name evidence="1" type="ORF">NEZAVI_LOCUS2695</name>
</gene>
<reference evidence="1" key="1">
    <citation type="submission" date="2022-01" db="EMBL/GenBank/DDBJ databases">
        <authorList>
            <person name="King R."/>
        </authorList>
    </citation>
    <scope>NUCLEOTIDE SEQUENCE</scope>
</reference>
<dbReference type="Proteomes" id="UP001152798">
    <property type="component" value="Chromosome 1"/>
</dbReference>
<evidence type="ECO:0000313" key="2">
    <source>
        <dbReference type="Proteomes" id="UP001152798"/>
    </source>
</evidence>
<name>A0A9P0E6I5_NEZVI</name>
<proteinExistence type="predicted"/>